<evidence type="ECO:0000256" key="9">
    <source>
        <dbReference type="ARBA" id="ARBA00039149"/>
    </source>
</evidence>
<dbReference type="InterPro" id="IPR014729">
    <property type="entry name" value="Rossmann-like_a/b/a_fold"/>
</dbReference>
<organism evidence="12">
    <name type="scientific">uncultured Bacteroidota bacterium</name>
    <dbReference type="NCBI Taxonomy" id="152509"/>
    <lineage>
        <taxon>Bacteria</taxon>
        <taxon>Pseudomonadati</taxon>
        <taxon>Bacteroidota</taxon>
        <taxon>environmental samples</taxon>
    </lineage>
</organism>
<dbReference type="InterPro" id="IPR018317">
    <property type="entry name" value="QueC"/>
</dbReference>
<dbReference type="GO" id="GO:0005524">
    <property type="term" value="F:ATP binding"/>
    <property type="evidence" value="ECO:0007669"/>
    <property type="project" value="UniProtKB-UniRule"/>
</dbReference>
<feature type="binding site" evidence="11">
    <location>
        <position position="199"/>
    </location>
    <ligand>
        <name>Zn(2+)</name>
        <dbReference type="ChEBI" id="CHEBI:29105"/>
    </ligand>
</feature>
<dbReference type="PIRSF" id="PIRSF006293">
    <property type="entry name" value="ExsB"/>
    <property type="match status" value="1"/>
</dbReference>
<dbReference type="PANTHER" id="PTHR42914:SF1">
    <property type="entry name" value="7-CYANO-7-DEAZAGUANINE SYNTHASE"/>
    <property type="match status" value="1"/>
</dbReference>
<evidence type="ECO:0000256" key="4">
    <source>
        <dbReference type="ARBA" id="ARBA00022741"/>
    </source>
</evidence>
<dbReference type="CDD" id="cd01995">
    <property type="entry name" value="QueC-like"/>
    <property type="match status" value="1"/>
</dbReference>
<dbReference type="PANTHER" id="PTHR42914">
    <property type="entry name" value="7-CYANO-7-DEAZAGUANINE SYNTHASE"/>
    <property type="match status" value="1"/>
</dbReference>
<comment type="function">
    <text evidence="11">Catalyzes the ATP-dependent conversion of 7-carboxy-7-deazaguanine (CDG) to 7-cyano-7-deazaguanine (preQ(0)).</text>
</comment>
<evidence type="ECO:0000256" key="3">
    <source>
        <dbReference type="ARBA" id="ARBA00022723"/>
    </source>
</evidence>
<reference evidence="12" key="2">
    <citation type="journal article" date="2012" name="PLoS ONE">
        <title>A Deeply Branching Thermophilic Bacterium with an Ancient Acetyl-CoA Pathway Dominates a Subsurface Ecosystem.</title>
        <authorList>
            <person name="Takami H."/>
            <person name="Noguchi H."/>
            <person name="Takaki Y."/>
            <person name="Uchiyama I."/>
            <person name="Toyoda A."/>
            <person name="Nishi S."/>
            <person name="Chee G.-J."/>
            <person name="Arai W."/>
            <person name="Nunoura T."/>
            <person name="Itoh T."/>
            <person name="Hattori M."/>
            <person name="Takai K."/>
        </authorList>
    </citation>
    <scope>NUCLEOTIDE SEQUENCE</scope>
</reference>
<accession>H5SMQ4</accession>
<evidence type="ECO:0000256" key="7">
    <source>
        <dbReference type="ARBA" id="ARBA00022840"/>
    </source>
</evidence>
<gene>
    <name evidence="11" type="primary">queC</name>
    <name evidence="12" type="ORF">HGMM_F50F04C03</name>
</gene>
<evidence type="ECO:0000256" key="11">
    <source>
        <dbReference type="HAMAP-Rule" id="MF_01633"/>
    </source>
</evidence>
<dbReference type="HAMAP" id="MF_01633">
    <property type="entry name" value="QueC"/>
    <property type="match status" value="1"/>
</dbReference>
<comment type="pathway">
    <text evidence="1 11">Purine metabolism; 7-cyano-7-deazaguanine biosynthesis.</text>
</comment>
<name>H5SMQ4_9BACT</name>
<evidence type="ECO:0000256" key="10">
    <source>
        <dbReference type="ARBA" id="ARBA00047890"/>
    </source>
</evidence>
<feature type="binding site" evidence="11">
    <location>
        <begin position="6"/>
        <end position="16"/>
    </location>
    <ligand>
        <name>ATP</name>
        <dbReference type="ChEBI" id="CHEBI:30616"/>
    </ligand>
</feature>
<dbReference type="GO" id="GO:0016879">
    <property type="term" value="F:ligase activity, forming carbon-nitrogen bonds"/>
    <property type="evidence" value="ECO:0007669"/>
    <property type="project" value="UniProtKB-UniRule"/>
</dbReference>
<keyword evidence="7 11" id="KW-0067">ATP-binding</keyword>
<protein>
    <recommendedName>
        <fullName evidence="9 11">7-cyano-7-deazaguanine synthase</fullName>
        <ecNumber evidence="9 11">6.3.4.20</ecNumber>
    </recommendedName>
    <alternativeName>
        <fullName evidence="11">7-cyano-7-carbaguanine synthase</fullName>
    </alternativeName>
    <alternativeName>
        <fullName evidence="11">PreQ(0) synthase</fullName>
    </alternativeName>
    <alternativeName>
        <fullName evidence="11">Queuosine biosynthesis protein QueC</fullName>
    </alternativeName>
</protein>
<keyword evidence="3 11" id="KW-0479">Metal-binding</keyword>
<keyword evidence="6 11" id="KW-0862">Zinc</keyword>
<keyword evidence="5 11" id="KW-0671">Queuosine biosynthesis</keyword>
<comment type="cofactor">
    <cofactor evidence="11">
        <name>Zn(2+)</name>
        <dbReference type="ChEBI" id="CHEBI:29105"/>
    </cofactor>
    <text evidence="11">Binds 1 zinc ion per subunit.</text>
</comment>
<proteinExistence type="inferred from homology"/>
<sequence>MAIVLLSGGQDSTTALLWAQHTLKEPIHALSFAYGQRHGVELQAAARIARKLGVPHEVLEIGSLWASLGVSTALTHETPIVEKPESLPTTFVPGRNLLFLTVAAIWGYPRGEHKLLLGVSQVDYSGYPDCREPFLRAAQEALSRALDGPVEVMAPFLFWDKAQLWRYADDLGYREFIVEETHTCYLGERSVRHAWGYGCGECPACRLRKAGFDQAFG</sequence>
<dbReference type="Gene3D" id="3.40.50.620">
    <property type="entry name" value="HUPs"/>
    <property type="match status" value="1"/>
</dbReference>
<evidence type="ECO:0000256" key="5">
    <source>
        <dbReference type="ARBA" id="ARBA00022785"/>
    </source>
</evidence>
<dbReference type="GO" id="GO:0008270">
    <property type="term" value="F:zinc ion binding"/>
    <property type="evidence" value="ECO:0007669"/>
    <property type="project" value="UniProtKB-UniRule"/>
</dbReference>
<evidence type="ECO:0000256" key="2">
    <source>
        <dbReference type="ARBA" id="ARBA00022598"/>
    </source>
</evidence>
<reference evidence="12" key="1">
    <citation type="journal article" date="2005" name="Environ. Microbiol.">
        <title>Genetic and functional properties of uncultivated thermophilic crenarchaeotes from a subsurface gold mine as revealed by analysis of genome fragments.</title>
        <authorList>
            <person name="Nunoura T."/>
            <person name="Hirayama H."/>
            <person name="Takami H."/>
            <person name="Oida H."/>
            <person name="Nishi S."/>
            <person name="Shimamura S."/>
            <person name="Suzuki Y."/>
            <person name="Inagaki F."/>
            <person name="Takai K."/>
            <person name="Nealson K.H."/>
            <person name="Horikoshi K."/>
        </authorList>
    </citation>
    <scope>NUCLEOTIDE SEQUENCE</scope>
</reference>
<dbReference type="Pfam" id="PF06508">
    <property type="entry name" value="QueC"/>
    <property type="match status" value="1"/>
</dbReference>
<dbReference type="EMBL" id="AP011776">
    <property type="protein sequence ID" value="BAL57440.1"/>
    <property type="molecule type" value="Genomic_DNA"/>
</dbReference>
<dbReference type="NCBIfam" id="TIGR00364">
    <property type="entry name" value="7-cyano-7-deazaguanine synthase QueC"/>
    <property type="match status" value="1"/>
</dbReference>
<feature type="binding site" evidence="11">
    <location>
        <position position="202"/>
    </location>
    <ligand>
        <name>Zn(2+)</name>
        <dbReference type="ChEBI" id="CHEBI:29105"/>
    </ligand>
</feature>
<comment type="catalytic activity">
    <reaction evidence="10 11">
        <text>7-carboxy-7-carbaguanine + NH4(+) + 2 ATP = 7-cyano-7-carbaguanine + 2 AMP + 2 diphosphate + 2 H(+)</text>
        <dbReference type="Rhea" id="RHEA:27982"/>
        <dbReference type="ChEBI" id="CHEBI:15378"/>
        <dbReference type="ChEBI" id="CHEBI:28938"/>
        <dbReference type="ChEBI" id="CHEBI:30616"/>
        <dbReference type="ChEBI" id="CHEBI:33019"/>
        <dbReference type="ChEBI" id="CHEBI:45075"/>
        <dbReference type="ChEBI" id="CHEBI:61036"/>
        <dbReference type="ChEBI" id="CHEBI:456215"/>
        <dbReference type="EC" id="6.3.4.20"/>
    </reaction>
</comment>
<feature type="binding site" evidence="11">
    <location>
        <position position="205"/>
    </location>
    <ligand>
        <name>Zn(2+)</name>
        <dbReference type="ChEBI" id="CHEBI:29105"/>
    </ligand>
</feature>
<keyword evidence="4 11" id="KW-0547">Nucleotide-binding</keyword>
<dbReference type="EC" id="6.3.4.20" evidence="9 11"/>
<feature type="binding site" evidence="11">
    <location>
        <position position="184"/>
    </location>
    <ligand>
        <name>Zn(2+)</name>
        <dbReference type="ChEBI" id="CHEBI:29105"/>
    </ligand>
</feature>
<dbReference type="SUPFAM" id="SSF52402">
    <property type="entry name" value="Adenine nucleotide alpha hydrolases-like"/>
    <property type="match status" value="1"/>
</dbReference>
<evidence type="ECO:0000256" key="1">
    <source>
        <dbReference type="ARBA" id="ARBA00005061"/>
    </source>
</evidence>
<evidence type="ECO:0000313" key="12">
    <source>
        <dbReference type="EMBL" id="BAL57440.1"/>
    </source>
</evidence>
<evidence type="ECO:0000256" key="6">
    <source>
        <dbReference type="ARBA" id="ARBA00022833"/>
    </source>
</evidence>
<comment type="similarity">
    <text evidence="8 11">Belongs to the QueC family.</text>
</comment>
<dbReference type="GO" id="GO:0008616">
    <property type="term" value="P:tRNA queuosine(34) biosynthetic process"/>
    <property type="evidence" value="ECO:0007669"/>
    <property type="project" value="UniProtKB-UniRule"/>
</dbReference>
<keyword evidence="2 11" id="KW-0436">Ligase</keyword>
<dbReference type="UniPathway" id="UPA00391"/>
<evidence type="ECO:0000256" key="8">
    <source>
        <dbReference type="ARBA" id="ARBA00037993"/>
    </source>
</evidence>
<dbReference type="AlphaFoldDB" id="H5SMQ4"/>